<proteinExistence type="predicted"/>
<dbReference type="Proteomes" id="UP000829196">
    <property type="component" value="Unassembled WGS sequence"/>
</dbReference>
<keyword evidence="2" id="KW-0732">Signal</keyword>
<comment type="caution">
    <text evidence="3">The sequence shown here is derived from an EMBL/GenBank/DDBJ whole genome shotgun (WGS) entry which is preliminary data.</text>
</comment>
<feature type="transmembrane region" description="Helical" evidence="1">
    <location>
        <begin position="35"/>
        <end position="54"/>
    </location>
</feature>
<keyword evidence="1" id="KW-0812">Transmembrane</keyword>
<sequence>MMSWFKMSCIICCVGGLVYLCCCLGCWVGNGNDFSGILSCWIYLCCCLGCCLAGSETEMNFVEYCLAYLEYCLAYLEYCLAYLVAVLVVVLLGRFAGESELASLVMPWDAMLVVVLVFLE</sequence>
<evidence type="ECO:0000256" key="1">
    <source>
        <dbReference type="SAM" id="Phobius"/>
    </source>
</evidence>
<evidence type="ECO:0000313" key="4">
    <source>
        <dbReference type="Proteomes" id="UP000829196"/>
    </source>
</evidence>
<accession>A0A8T3B545</accession>
<reference evidence="3" key="1">
    <citation type="journal article" date="2022" name="Front. Genet.">
        <title>Chromosome-Scale Assembly of the Dendrobium nobile Genome Provides Insights Into the Molecular Mechanism of the Biosynthesis of the Medicinal Active Ingredient of Dendrobium.</title>
        <authorList>
            <person name="Xu Q."/>
            <person name="Niu S.-C."/>
            <person name="Li K.-L."/>
            <person name="Zheng P.-J."/>
            <person name="Zhang X.-J."/>
            <person name="Jia Y."/>
            <person name="Liu Y."/>
            <person name="Niu Y.-X."/>
            <person name="Yu L.-H."/>
            <person name="Chen D.-F."/>
            <person name="Zhang G.-Q."/>
        </authorList>
    </citation>
    <scope>NUCLEOTIDE SEQUENCE</scope>
    <source>
        <tissue evidence="3">Leaf</tissue>
    </source>
</reference>
<feature type="transmembrane region" description="Helical" evidence="1">
    <location>
        <begin position="101"/>
        <end position="119"/>
    </location>
</feature>
<dbReference type="EMBL" id="JAGYWB010000011">
    <property type="protein sequence ID" value="KAI0504115.1"/>
    <property type="molecule type" value="Genomic_DNA"/>
</dbReference>
<keyword evidence="1" id="KW-1133">Transmembrane helix</keyword>
<feature type="transmembrane region" description="Helical" evidence="1">
    <location>
        <begin position="75"/>
        <end position="95"/>
    </location>
</feature>
<feature type="chain" id="PRO_5035947604" description="NADH dehydrogenase subunit 6" evidence="2">
    <location>
        <begin position="17"/>
        <end position="120"/>
    </location>
</feature>
<name>A0A8T3B545_DENNO</name>
<protein>
    <recommendedName>
        <fullName evidence="5">NADH dehydrogenase subunit 6</fullName>
    </recommendedName>
</protein>
<keyword evidence="1" id="KW-0472">Membrane</keyword>
<evidence type="ECO:0000256" key="2">
    <source>
        <dbReference type="SAM" id="SignalP"/>
    </source>
</evidence>
<dbReference type="AlphaFoldDB" id="A0A8T3B545"/>
<keyword evidence="4" id="KW-1185">Reference proteome</keyword>
<gene>
    <name evidence="3" type="ORF">KFK09_015062</name>
</gene>
<organism evidence="3 4">
    <name type="scientific">Dendrobium nobile</name>
    <name type="common">Orchid</name>
    <dbReference type="NCBI Taxonomy" id="94219"/>
    <lineage>
        <taxon>Eukaryota</taxon>
        <taxon>Viridiplantae</taxon>
        <taxon>Streptophyta</taxon>
        <taxon>Embryophyta</taxon>
        <taxon>Tracheophyta</taxon>
        <taxon>Spermatophyta</taxon>
        <taxon>Magnoliopsida</taxon>
        <taxon>Liliopsida</taxon>
        <taxon>Asparagales</taxon>
        <taxon>Orchidaceae</taxon>
        <taxon>Epidendroideae</taxon>
        <taxon>Malaxideae</taxon>
        <taxon>Dendrobiinae</taxon>
        <taxon>Dendrobium</taxon>
    </lineage>
</organism>
<feature type="signal peptide" evidence="2">
    <location>
        <begin position="1"/>
        <end position="16"/>
    </location>
</feature>
<evidence type="ECO:0008006" key="5">
    <source>
        <dbReference type="Google" id="ProtNLM"/>
    </source>
</evidence>
<evidence type="ECO:0000313" key="3">
    <source>
        <dbReference type="EMBL" id="KAI0504115.1"/>
    </source>
</evidence>